<keyword evidence="2" id="KW-1185">Reference proteome</keyword>
<evidence type="ECO:0000313" key="1">
    <source>
        <dbReference type="EMBL" id="SMA42005.1"/>
    </source>
</evidence>
<dbReference type="Pfam" id="PF10116">
    <property type="entry name" value="Host_attach"/>
    <property type="match status" value="1"/>
</dbReference>
<dbReference type="EMBL" id="FWPT01000003">
    <property type="protein sequence ID" value="SMA42005.1"/>
    <property type="molecule type" value="Genomic_DNA"/>
</dbReference>
<organism evidence="1 2">
    <name type="scientific">Parendozoicomonas haliclonae</name>
    <dbReference type="NCBI Taxonomy" id="1960125"/>
    <lineage>
        <taxon>Bacteria</taxon>
        <taxon>Pseudomonadati</taxon>
        <taxon>Pseudomonadota</taxon>
        <taxon>Gammaproteobacteria</taxon>
        <taxon>Oceanospirillales</taxon>
        <taxon>Endozoicomonadaceae</taxon>
        <taxon>Parendozoicomonas</taxon>
    </lineage>
</organism>
<name>A0A1X7AHR9_9GAMM</name>
<dbReference type="InterPro" id="IPR019291">
    <property type="entry name" value="Host_attachment_protein"/>
</dbReference>
<dbReference type="Proteomes" id="UP000196573">
    <property type="component" value="Unassembled WGS sequence"/>
</dbReference>
<dbReference type="AlphaFoldDB" id="A0A1X7AHR9"/>
<dbReference type="RefSeq" id="WP_087108246.1">
    <property type="nucleotide sequence ID" value="NZ_CBCSCN010000009.1"/>
</dbReference>
<dbReference type="OrthoDB" id="329419at2"/>
<protein>
    <submittedName>
        <fullName evidence="1">Protein required for attachment to host cell</fullName>
    </submittedName>
</protein>
<proteinExistence type="predicted"/>
<gene>
    <name evidence="1" type="ORF">EHSB41UT_01375</name>
</gene>
<sequence>MRPIWVLVADNSKASMYDFQPHQHQLHLLDSINHQEGRWHNGDFISDKNGNHTSMHSYRGIHNAGLGDTDKSPKGVESERFTKMIASAINHAYENHNFEALQVCAPPRFMGELMPHLKKDIPVHKVTKDLVAADAEHIMSHLTPFPIT</sequence>
<accession>A0A1X7AHR9</accession>
<reference evidence="1 2" key="1">
    <citation type="submission" date="2017-03" db="EMBL/GenBank/DDBJ databases">
        <authorList>
            <person name="Afonso C.L."/>
            <person name="Miller P.J."/>
            <person name="Scott M.A."/>
            <person name="Spackman E."/>
            <person name="Goraichik I."/>
            <person name="Dimitrov K.M."/>
            <person name="Suarez D.L."/>
            <person name="Swayne D.E."/>
        </authorList>
    </citation>
    <scope>NUCLEOTIDE SEQUENCE [LARGE SCALE GENOMIC DNA]</scope>
    <source>
        <strain evidence="1">SB41UT1</strain>
    </source>
</reference>
<evidence type="ECO:0000313" key="2">
    <source>
        <dbReference type="Proteomes" id="UP000196573"/>
    </source>
</evidence>